<sequence>MYDYQGFLSGIFATAFGVFLNHFYSERTREKAHQKYRKALALIFNLCVSNCIDYVKSTIVYKDFADWSFCLWDKSQLEIAKEFPCEFQEFILLIEALKTISSQEDIQTTLEGLSVLHTKTKVL</sequence>
<proteinExistence type="predicted"/>
<protein>
    <submittedName>
        <fullName evidence="2">Uncharacterized protein</fullName>
    </submittedName>
</protein>
<accession>A0A6N3AMA8</accession>
<name>A0A6N3AMA8_9FIRM</name>
<dbReference type="EMBL" id="CACRUX010000033">
    <property type="protein sequence ID" value="VYT93715.1"/>
    <property type="molecule type" value="Genomic_DNA"/>
</dbReference>
<reference evidence="2" key="1">
    <citation type="submission" date="2019-11" db="EMBL/GenBank/DDBJ databases">
        <authorList>
            <person name="Feng L."/>
        </authorList>
    </citation>
    <scope>NUCLEOTIDE SEQUENCE</scope>
    <source>
        <strain evidence="2">VrattiLFYP33</strain>
    </source>
</reference>
<keyword evidence="1" id="KW-0472">Membrane</keyword>
<keyword evidence="1" id="KW-1133">Transmembrane helix</keyword>
<gene>
    <name evidence="2" type="ORF">VRLFYP33_00830</name>
</gene>
<organism evidence="2">
    <name type="scientific">Veillonella ratti</name>
    <dbReference type="NCBI Taxonomy" id="103892"/>
    <lineage>
        <taxon>Bacteria</taxon>
        <taxon>Bacillati</taxon>
        <taxon>Bacillota</taxon>
        <taxon>Negativicutes</taxon>
        <taxon>Veillonellales</taxon>
        <taxon>Veillonellaceae</taxon>
        <taxon>Veillonella</taxon>
    </lineage>
</organism>
<dbReference type="AlphaFoldDB" id="A0A6N3AMA8"/>
<evidence type="ECO:0000256" key="1">
    <source>
        <dbReference type="SAM" id="Phobius"/>
    </source>
</evidence>
<feature type="transmembrane region" description="Helical" evidence="1">
    <location>
        <begin position="6"/>
        <end position="24"/>
    </location>
</feature>
<keyword evidence="1" id="KW-0812">Transmembrane</keyword>
<dbReference type="RefSeq" id="WP_156704480.1">
    <property type="nucleotide sequence ID" value="NZ_CACRUX010000033.1"/>
</dbReference>
<evidence type="ECO:0000313" key="2">
    <source>
        <dbReference type="EMBL" id="VYT93715.1"/>
    </source>
</evidence>